<dbReference type="SUPFAM" id="SSF58104">
    <property type="entry name" value="Methyl-accepting chemotaxis protein (MCP) signaling domain"/>
    <property type="match status" value="1"/>
</dbReference>
<dbReference type="RefSeq" id="WP_058264417.1">
    <property type="nucleotide sequence ID" value="NZ_CP051181.1"/>
</dbReference>
<gene>
    <name evidence="9" type="primary">tap_2</name>
    <name evidence="9" type="ORF">TG4357_03763</name>
</gene>
<dbReference type="PROSITE" id="PS50111">
    <property type="entry name" value="CHEMOTAXIS_TRANSDUC_2"/>
    <property type="match status" value="1"/>
</dbReference>
<dbReference type="PRINTS" id="PR00260">
    <property type="entry name" value="CHEMTRNSDUCR"/>
</dbReference>
<evidence type="ECO:0000256" key="6">
    <source>
        <dbReference type="SAM" id="Phobius"/>
    </source>
</evidence>
<comment type="similarity">
    <text evidence="2">Belongs to the methyl-accepting chemotaxis (MCP) protein family.</text>
</comment>
<keyword evidence="1" id="KW-0145">Chemotaxis</keyword>
<feature type="region of interest" description="Disordered" evidence="5">
    <location>
        <begin position="502"/>
        <end position="552"/>
    </location>
</feature>
<feature type="domain" description="Methyl-accepting transducer" evidence="7">
    <location>
        <begin position="265"/>
        <end position="480"/>
    </location>
</feature>
<feature type="transmembrane region" description="Helical" evidence="6">
    <location>
        <begin position="184"/>
        <end position="203"/>
    </location>
</feature>
<name>A0A0N7LWC7_THAGE</name>
<protein>
    <submittedName>
        <fullName evidence="9">Dipeptide chemoreceptor protein</fullName>
    </submittedName>
</protein>
<dbReference type="Proteomes" id="UP000051587">
    <property type="component" value="Unassembled WGS sequence"/>
</dbReference>
<dbReference type="InterPro" id="IPR003660">
    <property type="entry name" value="HAMP_dom"/>
</dbReference>
<dbReference type="GO" id="GO:0005886">
    <property type="term" value="C:plasma membrane"/>
    <property type="evidence" value="ECO:0007669"/>
    <property type="project" value="TreeGrafter"/>
</dbReference>
<dbReference type="AlphaFoldDB" id="A0A0N7LWC7"/>
<organism evidence="9 10">
    <name type="scientific">Thalassovita gelatinovora</name>
    <name type="common">Thalassobius gelatinovorus</name>
    <dbReference type="NCBI Taxonomy" id="53501"/>
    <lineage>
        <taxon>Bacteria</taxon>
        <taxon>Pseudomonadati</taxon>
        <taxon>Pseudomonadota</taxon>
        <taxon>Alphaproteobacteria</taxon>
        <taxon>Rhodobacterales</taxon>
        <taxon>Roseobacteraceae</taxon>
        <taxon>Thalassovita</taxon>
    </lineage>
</organism>
<keyword evidence="4" id="KW-0175">Coiled coil</keyword>
<evidence type="ECO:0000313" key="10">
    <source>
        <dbReference type="Proteomes" id="UP000051587"/>
    </source>
</evidence>
<proteinExistence type="inferred from homology"/>
<keyword evidence="6" id="KW-1133">Transmembrane helix</keyword>
<dbReference type="GO" id="GO:0007165">
    <property type="term" value="P:signal transduction"/>
    <property type="evidence" value="ECO:0007669"/>
    <property type="project" value="UniProtKB-KW"/>
</dbReference>
<feature type="domain" description="HAMP" evidence="8">
    <location>
        <begin position="208"/>
        <end position="260"/>
    </location>
</feature>
<keyword evidence="9" id="KW-0675">Receptor</keyword>
<dbReference type="Pfam" id="PF00015">
    <property type="entry name" value="MCPsignal"/>
    <property type="match status" value="1"/>
</dbReference>
<keyword evidence="3" id="KW-0807">Transducer</keyword>
<keyword evidence="10" id="KW-1185">Reference proteome</keyword>
<evidence type="ECO:0000256" key="1">
    <source>
        <dbReference type="ARBA" id="ARBA00022500"/>
    </source>
</evidence>
<dbReference type="Pfam" id="PF00672">
    <property type="entry name" value="HAMP"/>
    <property type="match status" value="1"/>
</dbReference>
<sequence length="552" mass="59653">MRLTIKTRLTLTFLLITTLAVSIGGVSLFQLRAMKERSEAIVETDFKKLREVDQLAKLQERIQTMIRDYLLIEDRKTRSALKKEMKVLDKEMDALIDQTRESADPEMAAFLDDFDKLKTKMARVNRTVRQTLGVGGAAIAAQTLVDSGTKYHTAMIELIDATLAAETQSMQSNLQKSKSDYETAWRVMAGLIGAAMLITLLSATQILRRINRSLSLATSLSKDVAEGCLTRTVRHREKNEFGDLLDNLNNMVVNLRGIVSDVSESATNVSVGASQMAETSEALNDTALKQAGATEDASSSIEQMTANIGQTAQNAAETKDVALKSAEGARQSGTAVKEAMDSMSTIIDRIQVVREIARQTDLLALNAAVEAARAGDHGRGFSVVAAEVRKLAERSQAAASEISSLSGGTVQSAKKAMNMLDGLVPEIERTATLVSDISTANSEISIGMTQINQSIQRLDLITQDTNTSAEELSATAEELSAQASTLQDTIGSFRITDGAELETPETHANSTDKAVNAQTPVTTLETGTETGETDFTLETDYEAEEEPKSRVA</sequence>
<dbReference type="GO" id="GO:0006935">
    <property type="term" value="P:chemotaxis"/>
    <property type="evidence" value="ECO:0007669"/>
    <property type="project" value="UniProtKB-KW"/>
</dbReference>
<evidence type="ECO:0000256" key="4">
    <source>
        <dbReference type="SAM" id="Coils"/>
    </source>
</evidence>
<accession>A0A0N7LWC7</accession>
<dbReference type="InterPro" id="IPR004089">
    <property type="entry name" value="MCPsignal_dom"/>
</dbReference>
<dbReference type="SMART" id="SM00304">
    <property type="entry name" value="HAMP"/>
    <property type="match status" value="1"/>
</dbReference>
<dbReference type="InterPro" id="IPR024478">
    <property type="entry name" value="HlyB_4HB_MCP"/>
</dbReference>
<dbReference type="Gene3D" id="1.10.287.950">
    <property type="entry name" value="Methyl-accepting chemotaxis protein"/>
    <property type="match status" value="1"/>
</dbReference>
<feature type="coiled-coil region" evidence="4">
    <location>
        <begin position="55"/>
        <end position="98"/>
    </location>
</feature>
<evidence type="ECO:0000256" key="2">
    <source>
        <dbReference type="ARBA" id="ARBA00029447"/>
    </source>
</evidence>
<dbReference type="SMART" id="SM00283">
    <property type="entry name" value="MA"/>
    <property type="match status" value="1"/>
</dbReference>
<dbReference type="OrthoDB" id="9765776at2"/>
<evidence type="ECO:0000313" key="9">
    <source>
        <dbReference type="EMBL" id="CUH68730.1"/>
    </source>
</evidence>
<dbReference type="InterPro" id="IPR051310">
    <property type="entry name" value="MCP_chemotaxis"/>
</dbReference>
<dbReference type="GO" id="GO:0004888">
    <property type="term" value="F:transmembrane signaling receptor activity"/>
    <property type="evidence" value="ECO:0007669"/>
    <property type="project" value="InterPro"/>
</dbReference>
<dbReference type="InterPro" id="IPR004090">
    <property type="entry name" value="Chemotax_Me-accpt_rcpt"/>
</dbReference>
<reference evidence="9 10" key="1">
    <citation type="submission" date="2015-09" db="EMBL/GenBank/DDBJ databases">
        <authorList>
            <consortium name="Swine Surveillance"/>
        </authorList>
    </citation>
    <scope>NUCLEOTIDE SEQUENCE [LARGE SCALE GENOMIC DNA]</scope>
    <source>
        <strain evidence="9 10">CECT 4357</strain>
    </source>
</reference>
<dbReference type="PANTHER" id="PTHR43531:SF11">
    <property type="entry name" value="METHYL-ACCEPTING CHEMOTAXIS PROTEIN 3"/>
    <property type="match status" value="1"/>
</dbReference>
<feature type="compositionally biased region" description="Polar residues" evidence="5">
    <location>
        <begin position="506"/>
        <end position="521"/>
    </location>
</feature>
<keyword evidence="6" id="KW-0812">Transmembrane</keyword>
<evidence type="ECO:0000259" key="8">
    <source>
        <dbReference type="PROSITE" id="PS50885"/>
    </source>
</evidence>
<dbReference type="PANTHER" id="PTHR43531">
    <property type="entry name" value="PROTEIN ICFG"/>
    <property type="match status" value="1"/>
</dbReference>
<dbReference type="EMBL" id="CYSA01000028">
    <property type="protein sequence ID" value="CUH68730.1"/>
    <property type="molecule type" value="Genomic_DNA"/>
</dbReference>
<dbReference type="PROSITE" id="PS50885">
    <property type="entry name" value="HAMP"/>
    <property type="match status" value="1"/>
</dbReference>
<feature type="compositionally biased region" description="Acidic residues" evidence="5">
    <location>
        <begin position="531"/>
        <end position="545"/>
    </location>
</feature>
<evidence type="ECO:0000256" key="5">
    <source>
        <dbReference type="SAM" id="MobiDB-lite"/>
    </source>
</evidence>
<evidence type="ECO:0000256" key="3">
    <source>
        <dbReference type="PROSITE-ProRule" id="PRU00284"/>
    </source>
</evidence>
<keyword evidence="6" id="KW-0472">Membrane</keyword>
<evidence type="ECO:0000259" key="7">
    <source>
        <dbReference type="PROSITE" id="PS50111"/>
    </source>
</evidence>
<dbReference type="Pfam" id="PF12729">
    <property type="entry name" value="4HB_MCP_1"/>
    <property type="match status" value="1"/>
</dbReference>
<dbReference type="STRING" id="53501.SAMN04488043_106224"/>